<dbReference type="GO" id="GO:0090158">
    <property type="term" value="P:endoplasmic reticulum membrane organization"/>
    <property type="evidence" value="ECO:0007669"/>
    <property type="project" value="TreeGrafter"/>
</dbReference>
<dbReference type="PROSITE" id="PS50202">
    <property type="entry name" value="MSP"/>
    <property type="match status" value="1"/>
</dbReference>
<evidence type="ECO:0000256" key="5">
    <source>
        <dbReference type="ARBA" id="ARBA00023136"/>
    </source>
</evidence>
<dbReference type="PANTHER" id="PTHR10809:SF6">
    <property type="entry name" value="AT11025P-RELATED"/>
    <property type="match status" value="1"/>
</dbReference>
<dbReference type="STRING" id="37001.A0A1A9W137"/>
<evidence type="ECO:0000256" key="4">
    <source>
        <dbReference type="ARBA" id="ARBA00022989"/>
    </source>
</evidence>
<comment type="subcellular location">
    <subcellularLocation>
        <location evidence="1">Membrane</location>
        <topology evidence="1">Single-pass type IV membrane protein</topology>
    </subcellularLocation>
</comment>
<keyword evidence="8" id="KW-1185">Reference proteome</keyword>
<evidence type="ECO:0000313" key="7">
    <source>
        <dbReference type="EnsemblMetazoa" id="GBRI002463-PA"/>
    </source>
</evidence>
<dbReference type="Gene3D" id="2.60.40.10">
    <property type="entry name" value="Immunoglobulins"/>
    <property type="match status" value="1"/>
</dbReference>
<dbReference type="PANTHER" id="PTHR10809">
    <property type="entry name" value="VESICLE-ASSOCIATED MEMBRANE PROTEIN-ASSOCIATED PROTEIN"/>
    <property type="match status" value="1"/>
</dbReference>
<name>A0A1A9W137_9MUSC</name>
<protein>
    <recommendedName>
        <fullName evidence="6">MSP domain-containing protein</fullName>
    </recommendedName>
</protein>
<dbReference type="InterPro" id="IPR008962">
    <property type="entry name" value="PapD-like_sf"/>
</dbReference>
<sequence>MTNLIEAQSGVNLIIDPSAELRFRGPFNQPITNNLKLTNPLDEMIWFKIKTSEAKRYCVRPNSGKVHPRETVVVKISLQPSPYIDAYKNWKHKFMIQCVVLSEVEKNFVDVMDIWKELPADRFMNTKLNCVFELPAEAEKKISNVELFDHSEILANEIRELREENLNHFFDNRELQIYLDFIRESCLVINSYSF</sequence>
<evidence type="ECO:0000256" key="2">
    <source>
        <dbReference type="ARBA" id="ARBA00008932"/>
    </source>
</evidence>
<organism evidence="7 8">
    <name type="scientific">Glossina brevipalpis</name>
    <dbReference type="NCBI Taxonomy" id="37001"/>
    <lineage>
        <taxon>Eukaryota</taxon>
        <taxon>Metazoa</taxon>
        <taxon>Ecdysozoa</taxon>
        <taxon>Arthropoda</taxon>
        <taxon>Hexapoda</taxon>
        <taxon>Insecta</taxon>
        <taxon>Pterygota</taxon>
        <taxon>Neoptera</taxon>
        <taxon>Endopterygota</taxon>
        <taxon>Diptera</taxon>
        <taxon>Brachycera</taxon>
        <taxon>Muscomorpha</taxon>
        <taxon>Hippoboscoidea</taxon>
        <taxon>Glossinidae</taxon>
        <taxon>Glossina</taxon>
    </lineage>
</organism>
<dbReference type="GO" id="GO:0061817">
    <property type="term" value="P:endoplasmic reticulum-plasma membrane tethering"/>
    <property type="evidence" value="ECO:0007669"/>
    <property type="project" value="TreeGrafter"/>
</dbReference>
<dbReference type="InterPro" id="IPR013783">
    <property type="entry name" value="Ig-like_fold"/>
</dbReference>
<dbReference type="InterPro" id="IPR000535">
    <property type="entry name" value="MSP_dom"/>
</dbReference>
<evidence type="ECO:0000256" key="3">
    <source>
        <dbReference type="ARBA" id="ARBA00022692"/>
    </source>
</evidence>
<dbReference type="Proteomes" id="UP000091820">
    <property type="component" value="Unassembled WGS sequence"/>
</dbReference>
<reference evidence="7" key="2">
    <citation type="submission" date="2020-05" db="UniProtKB">
        <authorList>
            <consortium name="EnsemblMetazoa"/>
        </authorList>
    </citation>
    <scope>IDENTIFICATION</scope>
    <source>
        <strain evidence="7">IAEA</strain>
    </source>
</reference>
<evidence type="ECO:0000259" key="6">
    <source>
        <dbReference type="PROSITE" id="PS50202"/>
    </source>
</evidence>
<evidence type="ECO:0000313" key="8">
    <source>
        <dbReference type="Proteomes" id="UP000091820"/>
    </source>
</evidence>
<dbReference type="GO" id="GO:0033149">
    <property type="term" value="F:FFAT motif binding"/>
    <property type="evidence" value="ECO:0007669"/>
    <property type="project" value="TreeGrafter"/>
</dbReference>
<dbReference type="AlphaFoldDB" id="A0A1A9W137"/>
<proteinExistence type="inferred from homology"/>
<reference evidence="8" key="1">
    <citation type="submission" date="2014-03" db="EMBL/GenBank/DDBJ databases">
        <authorList>
            <person name="Aksoy S."/>
            <person name="Warren W."/>
            <person name="Wilson R.K."/>
        </authorList>
    </citation>
    <scope>NUCLEOTIDE SEQUENCE [LARGE SCALE GENOMIC DNA]</scope>
    <source>
        <strain evidence="8">IAEA</strain>
    </source>
</reference>
<dbReference type="EnsemblMetazoa" id="GBRI002463-RA">
    <property type="protein sequence ID" value="GBRI002463-PA"/>
    <property type="gene ID" value="GBRI002463"/>
</dbReference>
<dbReference type="SUPFAM" id="SSF49354">
    <property type="entry name" value="PapD-like"/>
    <property type="match status" value="1"/>
</dbReference>
<dbReference type="Pfam" id="PF00635">
    <property type="entry name" value="Motile_Sperm"/>
    <property type="match status" value="1"/>
</dbReference>
<dbReference type="InterPro" id="IPR016763">
    <property type="entry name" value="VAP"/>
</dbReference>
<keyword evidence="4" id="KW-1133">Transmembrane helix</keyword>
<dbReference type="GO" id="GO:0005789">
    <property type="term" value="C:endoplasmic reticulum membrane"/>
    <property type="evidence" value="ECO:0007669"/>
    <property type="project" value="InterPro"/>
</dbReference>
<keyword evidence="3" id="KW-0812">Transmembrane</keyword>
<dbReference type="GO" id="GO:0005886">
    <property type="term" value="C:plasma membrane"/>
    <property type="evidence" value="ECO:0007669"/>
    <property type="project" value="TreeGrafter"/>
</dbReference>
<dbReference type="VEuPathDB" id="VectorBase:GBRI002463"/>
<comment type="similarity">
    <text evidence="2">Belongs to the VAMP-associated protein (VAP) (TC 9.B.17) family.</text>
</comment>
<feature type="domain" description="MSP" evidence="6">
    <location>
        <begin position="12"/>
        <end position="133"/>
    </location>
</feature>
<evidence type="ECO:0000256" key="1">
    <source>
        <dbReference type="ARBA" id="ARBA00004211"/>
    </source>
</evidence>
<accession>A0A1A9W137</accession>
<keyword evidence="5" id="KW-0472">Membrane</keyword>